<keyword evidence="2" id="KW-1185">Reference proteome</keyword>
<dbReference type="Proteomes" id="UP001285521">
    <property type="component" value="Unassembled WGS sequence"/>
</dbReference>
<dbReference type="EMBL" id="JAXAVW010000064">
    <property type="protein sequence ID" value="MDX8037383.1"/>
    <property type="molecule type" value="Genomic_DNA"/>
</dbReference>
<sequence length="464" mass="51927">MVAAVGITDRGVLWRASRQEPSDRIVRIVEPRFADGAFRRAVTALGHRQPAGMAEITGHDWTADGHYYIEYHTGGAWLTLAEQLERLEDWQDRVALLERVCSLFPRWQRSPVHPLGLSLHNIVVVAEEDRRLPWLLPCPPVALGTPCDLFGVDTVAVAALAPEVVRGVQHDNRSVDCYALGTLVAQGLGATGTPPVLTDEDRVEAQARGMLWPALTAGTRIPSTLGSTREGEDLFRSVEQCRHTVRSARPADAEQLRSALAALADPVSIATRLRRTDPVRALDLLQWVPEHDRDARVRASLLGSEIAAERGDDETALRYLNEAVQSAPHRFDLRHRRYEAAWKVFETRPADRGLGNVILDDIALLKQTMEEDDTTLYLRAAEVRLRRGDPRTAARELFTALSRDAGDLAALVLYCRCWIELGDLPNARRTDVEARRRIARMVDTQLLTTGEAQQWYEKFDRLLS</sequence>
<evidence type="ECO:0008006" key="3">
    <source>
        <dbReference type="Google" id="ProtNLM"/>
    </source>
</evidence>
<evidence type="ECO:0000313" key="1">
    <source>
        <dbReference type="EMBL" id="MDX8037383.1"/>
    </source>
</evidence>
<gene>
    <name evidence="1" type="ORF">SK803_44925</name>
</gene>
<dbReference type="InterPro" id="IPR011990">
    <property type="entry name" value="TPR-like_helical_dom_sf"/>
</dbReference>
<comment type="caution">
    <text evidence="1">The sequence shown here is derived from an EMBL/GenBank/DDBJ whole genome shotgun (WGS) entry which is preliminary data.</text>
</comment>
<dbReference type="SUPFAM" id="SSF48452">
    <property type="entry name" value="TPR-like"/>
    <property type="match status" value="1"/>
</dbReference>
<accession>A0ABU4TGP9</accession>
<reference evidence="1 2" key="1">
    <citation type="submission" date="2023-11" db="EMBL/GenBank/DDBJ databases">
        <title>Lentzea sokolovensis, sp. nov., Lentzea kristufkii, sp. nov., and Lentzea miocenensis, sp. nov., rare actinobacteria from Sokolov Coal Basin, Miocene lacustrine sediment, Czech Republic.</title>
        <authorList>
            <person name="Lara A."/>
            <person name="Kotroba L."/>
            <person name="Nouioui I."/>
            <person name="Neumann-Schaal M."/>
            <person name="Mast Y."/>
            <person name="Chronakova A."/>
        </authorList>
    </citation>
    <scope>NUCLEOTIDE SEQUENCE [LARGE SCALE GENOMIC DNA]</scope>
    <source>
        <strain evidence="1 2">BCCO 10_0856</strain>
    </source>
</reference>
<name>A0ABU4TGP9_9PSEU</name>
<evidence type="ECO:0000313" key="2">
    <source>
        <dbReference type="Proteomes" id="UP001285521"/>
    </source>
</evidence>
<dbReference type="Gene3D" id="1.25.40.10">
    <property type="entry name" value="Tetratricopeptide repeat domain"/>
    <property type="match status" value="1"/>
</dbReference>
<dbReference type="RefSeq" id="WP_319972380.1">
    <property type="nucleotide sequence ID" value="NZ_JAXAVW010000064.1"/>
</dbReference>
<proteinExistence type="predicted"/>
<organism evidence="1 2">
    <name type="scientific">Lentzea miocenica</name>
    <dbReference type="NCBI Taxonomy" id="3095431"/>
    <lineage>
        <taxon>Bacteria</taxon>
        <taxon>Bacillati</taxon>
        <taxon>Actinomycetota</taxon>
        <taxon>Actinomycetes</taxon>
        <taxon>Pseudonocardiales</taxon>
        <taxon>Pseudonocardiaceae</taxon>
        <taxon>Lentzea</taxon>
    </lineage>
</organism>
<protein>
    <recommendedName>
        <fullName evidence="3">Protein kinase domain-containing protein</fullName>
    </recommendedName>
</protein>